<protein>
    <recommendedName>
        <fullName evidence="8">Acetyltransferase component of pyruvate dehydrogenase complex</fullName>
        <ecNumber evidence="8">2.3.1.12</ecNumber>
    </recommendedName>
</protein>
<feature type="compositionally biased region" description="Low complexity" evidence="9">
    <location>
        <begin position="108"/>
        <end position="128"/>
    </location>
</feature>
<sequence length="418" mass="42715">MPRLSDTMEEGVIANWHKQVGDAVARGDVVAEIETDKALMELEAYDDGVLEKILVEAGATVPIGTPIAVLGDGSGAAAEVASAPAPAAPAEAPAAESAPAPAEEDAAVEPAPAAAGASRSGGAKPKASPLAKAVAKEKGVDLSTVQGTGPGGRIIRADIEAAAVAAPAESAPAPAAPAAADSAPAVASDDVEEIPLSNIRKVTAKRLTESKQNAPHFYLTSAIDVTDLLEFRAGLNERLQAADGPKVSVNDLIVKAVATSLRTNPGVNVSFAGDKMLQHKRINLGVAVAIEGGLVVPVVKDADRKSVSEIAAESRELAGRAREGKLKLDEMSGGTFSISNLGMFGIEQFSAVINPPEAAILAVGAARDEVQVRDGEFVARKILRVTLSADHRAVDGAVGAAFLQQFTSLLEDPIRIIA</sequence>
<dbReference type="SUPFAM" id="SSF51230">
    <property type="entry name" value="Single hybrid motif"/>
    <property type="match status" value="1"/>
</dbReference>
<keyword evidence="4 8" id="KW-0450">Lipoyl</keyword>
<dbReference type="GO" id="GO:0006086">
    <property type="term" value="P:pyruvate decarboxylation to acetyl-CoA"/>
    <property type="evidence" value="ECO:0007669"/>
    <property type="project" value="InterPro"/>
</dbReference>
<comment type="subunit">
    <text evidence="2">Forms a 24-polypeptide structural core with octahedral symmetry.</text>
</comment>
<evidence type="ECO:0000313" key="12">
    <source>
        <dbReference type="EMBL" id="RRO18444.1"/>
    </source>
</evidence>
<dbReference type="InterPro" id="IPR000089">
    <property type="entry name" value="Biotin_lipoyl"/>
</dbReference>
<dbReference type="SUPFAM" id="SSF47005">
    <property type="entry name" value="Peripheral subunit-binding domain of 2-oxo acid dehydrogenase complex"/>
    <property type="match status" value="1"/>
</dbReference>
<dbReference type="Pfam" id="PF00364">
    <property type="entry name" value="Biotin_lipoyl"/>
    <property type="match status" value="1"/>
</dbReference>
<dbReference type="InterPro" id="IPR036625">
    <property type="entry name" value="E3-bd_dom_sf"/>
</dbReference>
<dbReference type="Gene3D" id="4.10.320.10">
    <property type="entry name" value="E3-binding domain"/>
    <property type="match status" value="1"/>
</dbReference>
<dbReference type="NCBIfam" id="TIGR01349">
    <property type="entry name" value="PDHac_trf_mito"/>
    <property type="match status" value="1"/>
</dbReference>
<feature type="domain" description="Lipoyl-binding" evidence="10">
    <location>
        <begin position="1"/>
        <end position="71"/>
    </location>
</feature>
<evidence type="ECO:0000313" key="13">
    <source>
        <dbReference type="Proteomes" id="UP000274515"/>
    </source>
</evidence>
<dbReference type="PANTHER" id="PTHR23151:SF90">
    <property type="entry name" value="DIHYDROLIPOYLLYSINE-RESIDUE ACETYLTRANSFERASE COMPONENT OF PYRUVATE DEHYDROGENASE COMPLEX, MITOCHONDRIAL-RELATED"/>
    <property type="match status" value="1"/>
</dbReference>
<evidence type="ECO:0000256" key="4">
    <source>
        <dbReference type="ARBA" id="ARBA00022823"/>
    </source>
</evidence>
<dbReference type="OrthoDB" id="9805770at2"/>
<organism evidence="12 13">
    <name type="scientific">Saccharopolyspora rhizosphaerae</name>
    <dbReference type="NCBI Taxonomy" id="2492662"/>
    <lineage>
        <taxon>Bacteria</taxon>
        <taxon>Bacillati</taxon>
        <taxon>Actinomycetota</taxon>
        <taxon>Actinomycetes</taxon>
        <taxon>Pseudonocardiales</taxon>
        <taxon>Pseudonocardiaceae</taxon>
        <taxon>Saccharopolyspora</taxon>
    </lineage>
</organism>
<keyword evidence="13" id="KW-1185">Reference proteome</keyword>
<reference evidence="12 13" key="1">
    <citation type="submission" date="2018-11" db="EMBL/GenBank/DDBJ databases">
        <title>Saccharopolyspora rhizosphaerae sp. nov., an actinomycete isolated from rhizosphere soil in Thailand.</title>
        <authorList>
            <person name="Intra B."/>
            <person name="Euanorasetr J."/>
            <person name="Take A."/>
            <person name="Inahashi Y."/>
            <person name="Mori M."/>
            <person name="Panbangred W."/>
            <person name="Matsumoto A."/>
        </authorList>
    </citation>
    <scope>NUCLEOTIDE SEQUENCE [LARGE SCALE GENOMIC DNA]</scope>
    <source>
        <strain evidence="12 13">H219</strain>
    </source>
</reference>
<evidence type="ECO:0000256" key="3">
    <source>
        <dbReference type="ARBA" id="ARBA00022679"/>
    </source>
</evidence>
<dbReference type="InterPro" id="IPR004167">
    <property type="entry name" value="PSBD"/>
</dbReference>
<comment type="similarity">
    <text evidence="1 8">Belongs to the 2-oxoacid dehydrogenase family.</text>
</comment>
<accession>A0A426JZ68</accession>
<name>A0A426JZ68_9PSEU</name>
<proteinExistence type="inferred from homology"/>
<dbReference type="EC" id="2.3.1.12" evidence="8"/>
<evidence type="ECO:0000259" key="10">
    <source>
        <dbReference type="PROSITE" id="PS50968"/>
    </source>
</evidence>
<feature type="region of interest" description="Disordered" evidence="9">
    <location>
        <begin position="82"/>
        <end position="130"/>
    </location>
</feature>
<evidence type="ECO:0000256" key="2">
    <source>
        <dbReference type="ARBA" id="ARBA00011484"/>
    </source>
</evidence>
<evidence type="ECO:0000256" key="7">
    <source>
        <dbReference type="ARBA" id="ARBA00048370"/>
    </source>
</evidence>
<evidence type="ECO:0000256" key="5">
    <source>
        <dbReference type="ARBA" id="ARBA00023315"/>
    </source>
</evidence>
<dbReference type="EMBL" id="RSAA01000007">
    <property type="protein sequence ID" value="RRO18444.1"/>
    <property type="molecule type" value="Genomic_DNA"/>
</dbReference>
<dbReference type="Gene3D" id="3.30.559.10">
    <property type="entry name" value="Chloramphenicol acetyltransferase-like domain"/>
    <property type="match status" value="1"/>
</dbReference>
<keyword evidence="12" id="KW-0670">Pyruvate</keyword>
<dbReference type="InterPro" id="IPR006257">
    <property type="entry name" value="LAT1"/>
</dbReference>
<dbReference type="GO" id="GO:0045254">
    <property type="term" value="C:pyruvate dehydrogenase complex"/>
    <property type="evidence" value="ECO:0007669"/>
    <property type="project" value="UniProtKB-UniRule"/>
</dbReference>
<dbReference type="InterPro" id="IPR011053">
    <property type="entry name" value="Single_hybrid_motif"/>
</dbReference>
<dbReference type="SUPFAM" id="SSF52777">
    <property type="entry name" value="CoA-dependent acyltransferases"/>
    <property type="match status" value="1"/>
</dbReference>
<feature type="compositionally biased region" description="Low complexity" evidence="9">
    <location>
        <begin position="82"/>
        <end position="101"/>
    </location>
</feature>
<keyword evidence="3 8" id="KW-0808">Transferase</keyword>
<gene>
    <name evidence="12" type="ORF">EIL87_09055</name>
</gene>
<dbReference type="GO" id="GO:0004742">
    <property type="term" value="F:dihydrolipoyllysine-residue acetyltransferase activity"/>
    <property type="evidence" value="ECO:0007669"/>
    <property type="project" value="UniProtKB-UniRule"/>
</dbReference>
<dbReference type="PROSITE" id="PS51826">
    <property type="entry name" value="PSBD"/>
    <property type="match status" value="1"/>
</dbReference>
<dbReference type="InterPro" id="IPR001078">
    <property type="entry name" value="2-oxoacid_DH_actylTfrase"/>
</dbReference>
<comment type="cofactor">
    <cofactor evidence="8">
        <name>(R)-lipoate</name>
        <dbReference type="ChEBI" id="CHEBI:83088"/>
    </cofactor>
    <text evidence="8">Binds 1 lipoyl cofactor covalently.</text>
</comment>
<dbReference type="Pfam" id="PF00198">
    <property type="entry name" value="2-oxoacid_dh"/>
    <property type="match status" value="1"/>
</dbReference>
<dbReference type="AlphaFoldDB" id="A0A426JZ68"/>
<evidence type="ECO:0000256" key="1">
    <source>
        <dbReference type="ARBA" id="ARBA00007317"/>
    </source>
</evidence>
<comment type="catalytic activity">
    <reaction evidence="7 8">
        <text>N(6)-[(R)-dihydrolipoyl]-L-lysyl-[protein] + acetyl-CoA = N(6)-[(R)-S(8)-acetyldihydrolipoyl]-L-lysyl-[protein] + CoA</text>
        <dbReference type="Rhea" id="RHEA:17017"/>
        <dbReference type="Rhea" id="RHEA-COMP:10475"/>
        <dbReference type="Rhea" id="RHEA-COMP:10478"/>
        <dbReference type="ChEBI" id="CHEBI:57287"/>
        <dbReference type="ChEBI" id="CHEBI:57288"/>
        <dbReference type="ChEBI" id="CHEBI:83100"/>
        <dbReference type="ChEBI" id="CHEBI:83111"/>
        <dbReference type="EC" id="2.3.1.12"/>
    </reaction>
</comment>
<dbReference type="InterPro" id="IPR045257">
    <property type="entry name" value="E2/Pdx1"/>
</dbReference>
<dbReference type="InterPro" id="IPR023213">
    <property type="entry name" value="CAT-like_dom_sf"/>
</dbReference>
<dbReference type="Gene3D" id="2.40.50.100">
    <property type="match status" value="1"/>
</dbReference>
<dbReference type="PROSITE" id="PS50968">
    <property type="entry name" value="BIOTINYL_LIPOYL"/>
    <property type="match status" value="1"/>
</dbReference>
<comment type="caution">
    <text evidence="12">The sequence shown here is derived from an EMBL/GenBank/DDBJ whole genome shotgun (WGS) entry which is preliminary data.</text>
</comment>
<evidence type="ECO:0000256" key="6">
    <source>
        <dbReference type="ARBA" id="ARBA00025211"/>
    </source>
</evidence>
<evidence type="ECO:0000256" key="9">
    <source>
        <dbReference type="SAM" id="MobiDB-lite"/>
    </source>
</evidence>
<evidence type="ECO:0000259" key="11">
    <source>
        <dbReference type="PROSITE" id="PS51826"/>
    </source>
</evidence>
<evidence type="ECO:0000256" key="8">
    <source>
        <dbReference type="RuleBase" id="RU361137"/>
    </source>
</evidence>
<feature type="domain" description="Peripheral subunit-binding (PSBD)" evidence="11">
    <location>
        <begin position="126"/>
        <end position="163"/>
    </location>
</feature>
<comment type="function">
    <text evidence="6">The pyruvate dehydrogenase complex catalyzes the overall conversion of pyruvate to acetyl-CoA and CO(2). It contains multiple copies of three enzymatic components: pyruvate dehydrogenase (E1), dihydrolipoamide acetyltransferase (E2) and lipoamide dehydrogenase (E3).</text>
</comment>
<dbReference type="Proteomes" id="UP000274515">
    <property type="component" value="Unassembled WGS sequence"/>
</dbReference>
<dbReference type="FunFam" id="3.30.559.10:FF:000007">
    <property type="entry name" value="Dihydrolipoamide acetyltransferase component of pyruvate dehydrogenase complex"/>
    <property type="match status" value="1"/>
</dbReference>
<dbReference type="PANTHER" id="PTHR23151">
    <property type="entry name" value="DIHYDROLIPOAMIDE ACETYL/SUCCINYL-TRANSFERASE-RELATED"/>
    <property type="match status" value="1"/>
</dbReference>
<dbReference type="Pfam" id="PF02817">
    <property type="entry name" value="E3_binding"/>
    <property type="match status" value="1"/>
</dbReference>
<keyword evidence="5 8" id="KW-0012">Acyltransferase</keyword>
<dbReference type="CDD" id="cd06849">
    <property type="entry name" value="lipoyl_domain"/>
    <property type="match status" value="1"/>
</dbReference>